<evidence type="ECO:0000313" key="9">
    <source>
        <dbReference type="Proteomes" id="UP001153709"/>
    </source>
</evidence>
<evidence type="ECO:0000256" key="2">
    <source>
        <dbReference type="ARBA" id="ARBA00022645"/>
    </source>
</evidence>
<keyword evidence="6" id="KW-0325">Glycoprotein</keyword>
<evidence type="ECO:0000256" key="4">
    <source>
        <dbReference type="ARBA" id="ARBA00022729"/>
    </source>
</evidence>
<proteinExistence type="inferred from homology"/>
<evidence type="ECO:0000256" key="7">
    <source>
        <dbReference type="RuleBase" id="RU361156"/>
    </source>
</evidence>
<dbReference type="InterPro" id="IPR018202">
    <property type="entry name" value="Ser_caboxypep_ser_AS"/>
</dbReference>
<dbReference type="PROSITE" id="PS00131">
    <property type="entry name" value="CARBOXYPEPT_SER_SER"/>
    <property type="match status" value="1"/>
</dbReference>
<dbReference type="AlphaFoldDB" id="A0A9N9XIM2"/>
<dbReference type="InterPro" id="IPR029058">
    <property type="entry name" value="AB_hydrolase_fold"/>
</dbReference>
<keyword evidence="3 7" id="KW-0645">Protease</keyword>
<feature type="signal peptide" evidence="7">
    <location>
        <begin position="1"/>
        <end position="19"/>
    </location>
</feature>
<evidence type="ECO:0000313" key="8">
    <source>
        <dbReference type="EMBL" id="CAG9840830.1"/>
    </source>
</evidence>
<keyword evidence="5 7" id="KW-0378">Hydrolase</keyword>
<sequence length="534" mass="61393">MKSFLSISFVLFLLCLVDSKSLKPNSFKKRVFQDLFGKLNPRITGDPGEPLILTDLIEAGKLDEAQNKSLVEGLDTDIKSYSGYLTVDKEHNSNIFFWFFPSQGNASSDPVILWLQGGPGSSSMFGLFKENGPLLLNDGNLGIRETSWNKNNSVIYIDQPAGTGWSFTTDGYASNQTKVATDLYAALQQFFTLFYQYQHQDFYVTGESYAGKYVPAISYKIHQANPEAKLKINLKGLAIGNGYTDPIEQIHYAEYVYQLGLMDLYTTNLLKQTEARVVEEIKSEEYDEAYDLWSDIIDTIQQFTEIDIYNYLTIKRSHADETDLNEFFSKEEVRKAIHVGNTDFNRPDEVYDHLAQDFPKSEAWKVAELLKYYRVLIYSGQTDLMIPYALTVNYLQKLKFPGSDDYEKAERIVWHDDADRQVVAGYAKTAGKLTEIMVRNAVVEEIKSEEYDEAYDLWSDIIDTIQQFTEIDIYNYLTIKRSHADETDLNEFFSKEEVRKAIHVGNTDFNRPDEVYDHLHKTSLNQRHGKSQNF</sequence>
<dbReference type="SUPFAM" id="SSF53474">
    <property type="entry name" value="alpha/beta-Hydrolases"/>
    <property type="match status" value="1"/>
</dbReference>
<reference evidence="8" key="1">
    <citation type="submission" date="2022-01" db="EMBL/GenBank/DDBJ databases">
        <authorList>
            <person name="King R."/>
        </authorList>
    </citation>
    <scope>NUCLEOTIDE SEQUENCE</scope>
</reference>
<keyword evidence="2 7" id="KW-0121">Carboxypeptidase</keyword>
<organism evidence="8 9">
    <name type="scientific">Diabrotica balteata</name>
    <name type="common">Banded cucumber beetle</name>
    <dbReference type="NCBI Taxonomy" id="107213"/>
    <lineage>
        <taxon>Eukaryota</taxon>
        <taxon>Metazoa</taxon>
        <taxon>Ecdysozoa</taxon>
        <taxon>Arthropoda</taxon>
        <taxon>Hexapoda</taxon>
        <taxon>Insecta</taxon>
        <taxon>Pterygota</taxon>
        <taxon>Neoptera</taxon>
        <taxon>Endopterygota</taxon>
        <taxon>Coleoptera</taxon>
        <taxon>Polyphaga</taxon>
        <taxon>Cucujiformia</taxon>
        <taxon>Chrysomeloidea</taxon>
        <taxon>Chrysomelidae</taxon>
        <taxon>Galerucinae</taxon>
        <taxon>Diabroticina</taxon>
        <taxon>Diabroticites</taxon>
        <taxon>Diabrotica</taxon>
    </lineage>
</organism>
<gene>
    <name evidence="8" type="ORF">DIABBA_LOCUS13453</name>
</gene>
<evidence type="ECO:0000256" key="3">
    <source>
        <dbReference type="ARBA" id="ARBA00022670"/>
    </source>
</evidence>
<accession>A0A9N9XIM2</accession>
<dbReference type="GO" id="GO:0004185">
    <property type="term" value="F:serine-type carboxypeptidase activity"/>
    <property type="evidence" value="ECO:0007669"/>
    <property type="project" value="UniProtKB-UniRule"/>
</dbReference>
<dbReference type="PANTHER" id="PTHR11802">
    <property type="entry name" value="SERINE PROTEASE FAMILY S10 SERINE CARBOXYPEPTIDASE"/>
    <property type="match status" value="1"/>
</dbReference>
<dbReference type="PRINTS" id="PR00724">
    <property type="entry name" value="CRBOXYPTASEC"/>
</dbReference>
<dbReference type="Proteomes" id="UP001153709">
    <property type="component" value="Chromosome 9"/>
</dbReference>
<dbReference type="Gene3D" id="3.40.50.1820">
    <property type="entry name" value="alpha/beta hydrolase"/>
    <property type="match status" value="1"/>
</dbReference>
<dbReference type="PANTHER" id="PTHR11802:SF472">
    <property type="entry name" value="SERINE CARBOXYPEPTIDASE CPVL-RELATED"/>
    <property type="match status" value="1"/>
</dbReference>
<dbReference type="Pfam" id="PF00450">
    <property type="entry name" value="Peptidase_S10"/>
    <property type="match status" value="1"/>
</dbReference>
<dbReference type="InterPro" id="IPR001563">
    <property type="entry name" value="Peptidase_S10"/>
</dbReference>
<feature type="chain" id="PRO_5040539469" description="Carboxypeptidase" evidence="7">
    <location>
        <begin position="20"/>
        <end position="534"/>
    </location>
</feature>
<dbReference type="EC" id="3.4.16.-" evidence="7"/>
<evidence type="ECO:0000256" key="1">
    <source>
        <dbReference type="ARBA" id="ARBA00009431"/>
    </source>
</evidence>
<protein>
    <recommendedName>
        <fullName evidence="7">Carboxypeptidase</fullName>
        <ecNumber evidence="7">3.4.16.-</ecNumber>
    </recommendedName>
</protein>
<evidence type="ECO:0000256" key="5">
    <source>
        <dbReference type="ARBA" id="ARBA00022801"/>
    </source>
</evidence>
<keyword evidence="4 7" id="KW-0732">Signal</keyword>
<keyword evidence="9" id="KW-1185">Reference proteome</keyword>
<dbReference type="OrthoDB" id="443318at2759"/>
<evidence type="ECO:0000256" key="6">
    <source>
        <dbReference type="ARBA" id="ARBA00023180"/>
    </source>
</evidence>
<dbReference type="GO" id="GO:0006508">
    <property type="term" value="P:proteolysis"/>
    <property type="evidence" value="ECO:0007669"/>
    <property type="project" value="UniProtKB-KW"/>
</dbReference>
<dbReference type="EMBL" id="OU898284">
    <property type="protein sequence ID" value="CAG9840830.1"/>
    <property type="molecule type" value="Genomic_DNA"/>
</dbReference>
<name>A0A9N9XIM2_DIABA</name>
<comment type="similarity">
    <text evidence="1 7">Belongs to the peptidase S10 family.</text>
</comment>